<dbReference type="Proteomes" id="UP001234585">
    <property type="component" value="Plasmid unnamed4"/>
</dbReference>
<dbReference type="EMBL" id="CP132306">
    <property type="protein sequence ID" value="WLS00990.1"/>
    <property type="molecule type" value="Genomic_DNA"/>
</dbReference>
<accession>A0AA50CUT6</accession>
<reference evidence="1 2" key="1">
    <citation type="submission" date="2023-08" db="EMBL/GenBank/DDBJ databases">
        <title>Pathogen: clinical or host-associated sample.</title>
        <authorList>
            <person name="Hergert J."/>
            <person name="Casey R."/>
            <person name="Wagner J."/>
            <person name="Young E.L."/>
            <person name="Oakeson K.F."/>
        </authorList>
    </citation>
    <scope>NUCLEOTIDE SEQUENCE [LARGE SCALE GENOMIC DNA]</scope>
    <source>
        <strain evidence="1 2">1760953</strain>
        <plasmid evidence="1 2">unnamed4</plasmid>
    </source>
</reference>
<proteinExistence type="predicted"/>
<keyword evidence="1" id="KW-0614">Plasmid</keyword>
<organism evidence="1 2">
    <name type="scientific">Shinella sumterensis</name>
    <dbReference type="NCBI Taxonomy" id="1967501"/>
    <lineage>
        <taxon>Bacteria</taxon>
        <taxon>Pseudomonadati</taxon>
        <taxon>Pseudomonadota</taxon>
        <taxon>Alphaproteobacteria</taxon>
        <taxon>Hyphomicrobiales</taxon>
        <taxon>Rhizobiaceae</taxon>
        <taxon>Shinella</taxon>
    </lineage>
</organism>
<dbReference type="AlphaFoldDB" id="A0AA50CUT6"/>
<dbReference type="RefSeq" id="WP_306041163.1">
    <property type="nucleotide sequence ID" value="NZ_CP132306.1"/>
</dbReference>
<protein>
    <submittedName>
        <fullName evidence="1">Uncharacterized protein</fullName>
    </submittedName>
</protein>
<evidence type="ECO:0000313" key="2">
    <source>
        <dbReference type="Proteomes" id="UP001234585"/>
    </source>
</evidence>
<sequence length="229" mass="24855">MTDYHSPTVVVPPIPLSDMTALELMLLSLIFDESIEYGASYYHIWCGPSDVVTVDAEDLRGALAESREIDSPLNDLVGSLLEKHDAIEEDRPDDIDLDLTEPGMGWPEIFQAIVRRSPSLEEILVTTAFTCTKMRPDGFGGSITRITAEAIQSSSTLDMLSAMRAASTSVGVGDSGHETRRRLEAIAGNAGWDSFTLLLLIARRLVSTGSAQDLIRHLEEVAASAHPAE</sequence>
<gene>
    <name evidence="1" type="ORF">Q9313_26710</name>
</gene>
<keyword evidence="2" id="KW-1185">Reference proteome</keyword>
<geneLocation type="plasmid" evidence="1 2">
    <name>unnamed4</name>
</geneLocation>
<evidence type="ECO:0000313" key="1">
    <source>
        <dbReference type="EMBL" id="WLS00990.1"/>
    </source>
</evidence>
<name>A0AA50CUT6_9HYPH</name>